<dbReference type="SUPFAM" id="SSF53335">
    <property type="entry name" value="S-adenosyl-L-methionine-dependent methyltransferases"/>
    <property type="match status" value="1"/>
</dbReference>
<evidence type="ECO:0000313" key="3">
    <source>
        <dbReference type="Proteomes" id="UP000317835"/>
    </source>
</evidence>
<proteinExistence type="predicted"/>
<dbReference type="InterPro" id="IPR013216">
    <property type="entry name" value="Methyltransf_11"/>
</dbReference>
<evidence type="ECO:0000259" key="1">
    <source>
        <dbReference type="Pfam" id="PF08241"/>
    </source>
</evidence>
<organism evidence="2 3">
    <name type="scientific">Tautonia plasticadhaerens</name>
    <dbReference type="NCBI Taxonomy" id="2527974"/>
    <lineage>
        <taxon>Bacteria</taxon>
        <taxon>Pseudomonadati</taxon>
        <taxon>Planctomycetota</taxon>
        <taxon>Planctomycetia</taxon>
        <taxon>Isosphaerales</taxon>
        <taxon>Isosphaeraceae</taxon>
        <taxon>Tautonia</taxon>
    </lineage>
</organism>
<name>A0A518H9R3_9BACT</name>
<keyword evidence="2" id="KW-0808">Transferase</keyword>
<dbReference type="GO" id="GO:0032259">
    <property type="term" value="P:methylation"/>
    <property type="evidence" value="ECO:0007669"/>
    <property type="project" value="UniProtKB-KW"/>
</dbReference>
<dbReference type="PANTHER" id="PTHR45180">
    <property type="entry name" value="OS01G0307686 PROTEIN"/>
    <property type="match status" value="1"/>
</dbReference>
<accession>A0A518H9R3</accession>
<dbReference type="PANTHER" id="PTHR45180:SF1">
    <property type="entry name" value="OS01G0307686 PROTEIN"/>
    <property type="match status" value="1"/>
</dbReference>
<dbReference type="Proteomes" id="UP000317835">
    <property type="component" value="Chromosome"/>
</dbReference>
<dbReference type="GO" id="GO:0008757">
    <property type="term" value="F:S-adenosylmethionine-dependent methyltransferase activity"/>
    <property type="evidence" value="ECO:0007669"/>
    <property type="project" value="InterPro"/>
</dbReference>
<dbReference type="EMBL" id="CP036426">
    <property type="protein sequence ID" value="QDV37583.1"/>
    <property type="molecule type" value="Genomic_DNA"/>
</dbReference>
<dbReference type="AlphaFoldDB" id="A0A518H9R3"/>
<gene>
    <name evidence="2" type="ORF">ElP_55230</name>
</gene>
<sequence length="251" mass="28148">MTFKDHFSGHSDRYGAFRPTYPEALFAYLASLAPGHDLAWDCATGSGQAAHGLTPHFRSVVATDASAAQVAQARPHERIAYLVAPAERTPIPDGTVDLVTVAQALHWLDHDRFYAEVRRACRPGAVLACWCYQLHAIDPGVDAVVGRYYAEVVGGYWPPERLLVEAGYRTLPFPFDEFTSPSFEMIQHWDLERLVGYLGTWSSSQRYRADRGRDPLDEIRDDLEAAWGDPGREREVVWPLHLRVGRVTADP</sequence>
<dbReference type="InterPro" id="IPR029063">
    <property type="entry name" value="SAM-dependent_MTases_sf"/>
</dbReference>
<reference evidence="2 3" key="1">
    <citation type="submission" date="2019-02" db="EMBL/GenBank/DDBJ databases">
        <title>Deep-cultivation of Planctomycetes and their phenomic and genomic characterization uncovers novel biology.</title>
        <authorList>
            <person name="Wiegand S."/>
            <person name="Jogler M."/>
            <person name="Boedeker C."/>
            <person name="Pinto D."/>
            <person name="Vollmers J."/>
            <person name="Rivas-Marin E."/>
            <person name="Kohn T."/>
            <person name="Peeters S.H."/>
            <person name="Heuer A."/>
            <person name="Rast P."/>
            <person name="Oberbeckmann S."/>
            <person name="Bunk B."/>
            <person name="Jeske O."/>
            <person name="Meyerdierks A."/>
            <person name="Storesund J.E."/>
            <person name="Kallscheuer N."/>
            <person name="Luecker S."/>
            <person name="Lage O.M."/>
            <person name="Pohl T."/>
            <person name="Merkel B.J."/>
            <person name="Hornburger P."/>
            <person name="Mueller R.-W."/>
            <person name="Bruemmer F."/>
            <person name="Labrenz M."/>
            <person name="Spormann A.M."/>
            <person name="Op den Camp H."/>
            <person name="Overmann J."/>
            <person name="Amann R."/>
            <person name="Jetten M.S.M."/>
            <person name="Mascher T."/>
            <person name="Medema M.H."/>
            <person name="Devos D.P."/>
            <person name="Kaster A.-K."/>
            <person name="Ovreas L."/>
            <person name="Rohde M."/>
            <person name="Galperin M.Y."/>
            <person name="Jogler C."/>
        </authorList>
    </citation>
    <scope>NUCLEOTIDE SEQUENCE [LARGE SCALE GENOMIC DNA]</scope>
    <source>
        <strain evidence="2 3">ElP</strain>
    </source>
</reference>
<dbReference type="CDD" id="cd02440">
    <property type="entry name" value="AdoMet_MTases"/>
    <property type="match status" value="1"/>
</dbReference>
<protein>
    <submittedName>
        <fullName evidence="2">Ubiquinone/menaquinone biosynthesis methyltransferase</fullName>
    </submittedName>
</protein>
<dbReference type="RefSeq" id="WP_145275544.1">
    <property type="nucleotide sequence ID" value="NZ_CP036426.1"/>
</dbReference>
<dbReference type="KEGG" id="tpla:ElP_55230"/>
<keyword evidence="3" id="KW-1185">Reference proteome</keyword>
<evidence type="ECO:0000313" key="2">
    <source>
        <dbReference type="EMBL" id="QDV37583.1"/>
    </source>
</evidence>
<dbReference type="Gene3D" id="3.40.50.150">
    <property type="entry name" value="Vaccinia Virus protein VP39"/>
    <property type="match status" value="1"/>
</dbReference>
<keyword evidence="2" id="KW-0830">Ubiquinone</keyword>
<keyword evidence="2" id="KW-0489">Methyltransferase</keyword>
<feature type="domain" description="Methyltransferase type 11" evidence="1">
    <location>
        <begin position="41"/>
        <end position="129"/>
    </location>
</feature>
<dbReference type="Pfam" id="PF08241">
    <property type="entry name" value="Methyltransf_11"/>
    <property type="match status" value="1"/>
</dbReference>
<dbReference type="OrthoDB" id="9797252at2"/>